<keyword evidence="9" id="KW-1185">Reference proteome</keyword>
<evidence type="ECO:0000256" key="5">
    <source>
        <dbReference type="ARBA" id="ARBA00023136"/>
    </source>
</evidence>
<dbReference type="EMBL" id="FWFK01000001">
    <property type="protein sequence ID" value="SLN09961.1"/>
    <property type="molecule type" value="Genomic_DNA"/>
</dbReference>
<evidence type="ECO:0000256" key="2">
    <source>
        <dbReference type="ARBA" id="ARBA00022475"/>
    </source>
</evidence>
<evidence type="ECO:0000256" key="1">
    <source>
        <dbReference type="ARBA" id="ARBA00004651"/>
    </source>
</evidence>
<feature type="transmembrane region" description="Helical" evidence="6">
    <location>
        <begin position="361"/>
        <end position="379"/>
    </location>
</feature>
<dbReference type="OrthoDB" id="2957247at2"/>
<dbReference type="RefSeq" id="WP_085789920.1">
    <property type="nucleotide sequence ID" value="NZ_FWFK01000001.1"/>
</dbReference>
<evidence type="ECO:0000313" key="8">
    <source>
        <dbReference type="EMBL" id="SLN09961.1"/>
    </source>
</evidence>
<dbReference type="GO" id="GO:0005886">
    <property type="term" value="C:plasma membrane"/>
    <property type="evidence" value="ECO:0007669"/>
    <property type="project" value="UniProtKB-SubCell"/>
</dbReference>
<feature type="transmembrane region" description="Helical" evidence="6">
    <location>
        <begin position="73"/>
        <end position="92"/>
    </location>
</feature>
<evidence type="ECO:0000313" key="9">
    <source>
        <dbReference type="Proteomes" id="UP000193570"/>
    </source>
</evidence>
<feature type="transmembrane region" description="Helical" evidence="6">
    <location>
        <begin position="43"/>
        <end position="66"/>
    </location>
</feature>
<evidence type="ECO:0000256" key="6">
    <source>
        <dbReference type="SAM" id="Phobius"/>
    </source>
</evidence>
<comment type="subcellular location">
    <subcellularLocation>
        <location evidence="1">Cell membrane</location>
        <topology evidence="1">Multi-pass membrane protein</topology>
    </subcellularLocation>
</comment>
<dbReference type="Proteomes" id="UP000193570">
    <property type="component" value="Unassembled WGS sequence"/>
</dbReference>
<feature type="transmembrane region" description="Helical" evidence="6">
    <location>
        <begin position="244"/>
        <end position="262"/>
    </location>
</feature>
<dbReference type="Gene3D" id="1.20.1250.20">
    <property type="entry name" value="MFS general substrate transporter like domains"/>
    <property type="match status" value="2"/>
</dbReference>
<dbReference type="InterPro" id="IPR011701">
    <property type="entry name" value="MFS"/>
</dbReference>
<evidence type="ECO:0000259" key="7">
    <source>
        <dbReference type="PROSITE" id="PS50850"/>
    </source>
</evidence>
<feature type="transmembrane region" description="Helical" evidence="6">
    <location>
        <begin position="98"/>
        <end position="120"/>
    </location>
</feature>
<dbReference type="Pfam" id="PF07690">
    <property type="entry name" value="MFS_1"/>
    <property type="match status" value="1"/>
</dbReference>
<dbReference type="InterPro" id="IPR020846">
    <property type="entry name" value="MFS_dom"/>
</dbReference>
<sequence length="397" mass="40032">MRTLTRVASAGSAATAIAFGPARVGFGLFLPQFREEFGISTSTAGLISSAGFAAFLMGLIGSYLMILRFGPRAPIVAGMVLALLGLTTAAMAPNALMLALGVFFASASAGLAWTPFNDAAKRALYDEERPEALSVISSGTAVGVMGAGVFALALVLGGFDWRLAWAAFALASGLAALANFIALSDTTGPDGGVTRAMAERLAERSAIPLFLVAASFGVTNGIYVTFAADRVSGLGGLPGLPAEASAAIVFSAYGAAGLIGLATARVKSGIGLAWLLRLLHVGAATSIALIAFVPQSWPGLIVSAGLQGIYVMMLSATLSMWSERLFPAIPSLSFTAALLVTALGNVGGPAIAGIAADSFGAVPMFAATAAVALATALVLKPGILRERPEPEPKPAAA</sequence>
<reference evidence="8 9" key="1">
    <citation type="submission" date="2017-03" db="EMBL/GenBank/DDBJ databases">
        <authorList>
            <person name="Afonso C.L."/>
            <person name="Miller P.J."/>
            <person name="Scott M.A."/>
            <person name="Spackman E."/>
            <person name="Goraichik I."/>
            <person name="Dimitrov K.M."/>
            <person name="Suarez D.L."/>
            <person name="Swayne D.E."/>
        </authorList>
    </citation>
    <scope>NUCLEOTIDE SEQUENCE [LARGE SCALE GENOMIC DNA]</scope>
    <source>
        <strain evidence="8 9">CECT 8625</strain>
    </source>
</reference>
<evidence type="ECO:0000256" key="4">
    <source>
        <dbReference type="ARBA" id="ARBA00022989"/>
    </source>
</evidence>
<keyword evidence="5 6" id="KW-0472">Membrane</keyword>
<feature type="transmembrane region" description="Helical" evidence="6">
    <location>
        <begin position="299"/>
        <end position="321"/>
    </location>
</feature>
<name>A0A1X6Y3W1_9RHOB</name>
<feature type="transmembrane region" description="Helical" evidence="6">
    <location>
        <begin position="274"/>
        <end position="293"/>
    </location>
</feature>
<dbReference type="PROSITE" id="PS50850">
    <property type="entry name" value="MFS"/>
    <property type="match status" value="1"/>
</dbReference>
<dbReference type="GO" id="GO:0022857">
    <property type="term" value="F:transmembrane transporter activity"/>
    <property type="evidence" value="ECO:0007669"/>
    <property type="project" value="InterPro"/>
</dbReference>
<dbReference type="InterPro" id="IPR036259">
    <property type="entry name" value="MFS_trans_sf"/>
</dbReference>
<organism evidence="8 9">
    <name type="scientific">Roseivivax jejudonensis</name>
    <dbReference type="NCBI Taxonomy" id="1529041"/>
    <lineage>
        <taxon>Bacteria</taxon>
        <taxon>Pseudomonadati</taxon>
        <taxon>Pseudomonadota</taxon>
        <taxon>Alphaproteobacteria</taxon>
        <taxon>Rhodobacterales</taxon>
        <taxon>Roseobacteraceae</taxon>
        <taxon>Roseivivax</taxon>
    </lineage>
</organism>
<feature type="domain" description="Major facilitator superfamily (MFS) profile" evidence="7">
    <location>
        <begin position="4"/>
        <end position="384"/>
    </location>
</feature>
<dbReference type="InterPro" id="IPR050189">
    <property type="entry name" value="MFS_Efflux_Transporters"/>
</dbReference>
<evidence type="ECO:0000256" key="3">
    <source>
        <dbReference type="ARBA" id="ARBA00022692"/>
    </source>
</evidence>
<accession>A0A1X6Y3W1</accession>
<dbReference type="PANTHER" id="PTHR43124">
    <property type="entry name" value="PURINE EFFLUX PUMP PBUE"/>
    <property type="match status" value="1"/>
</dbReference>
<feature type="transmembrane region" description="Helical" evidence="6">
    <location>
        <begin position="333"/>
        <end position="355"/>
    </location>
</feature>
<dbReference type="PANTHER" id="PTHR43124:SF3">
    <property type="entry name" value="CHLORAMPHENICOL EFFLUX PUMP RV0191"/>
    <property type="match status" value="1"/>
</dbReference>
<dbReference type="AlphaFoldDB" id="A0A1X6Y3W1"/>
<dbReference type="SUPFAM" id="SSF103473">
    <property type="entry name" value="MFS general substrate transporter"/>
    <property type="match status" value="1"/>
</dbReference>
<feature type="transmembrane region" description="Helical" evidence="6">
    <location>
        <begin position="205"/>
        <end position="224"/>
    </location>
</feature>
<keyword evidence="2" id="KW-1003">Cell membrane</keyword>
<proteinExistence type="predicted"/>
<keyword evidence="4 6" id="KW-1133">Transmembrane helix</keyword>
<feature type="transmembrane region" description="Helical" evidence="6">
    <location>
        <begin position="132"/>
        <end position="157"/>
    </location>
</feature>
<feature type="transmembrane region" description="Helical" evidence="6">
    <location>
        <begin position="163"/>
        <end position="184"/>
    </location>
</feature>
<protein>
    <submittedName>
        <fullName evidence="8">Major Facilitator Superfamily protein</fullName>
    </submittedName>
</protein>
<keyword evidence="3 6" id="KW-0812">Transmembrane</keyword>
<gene>
    <name evidence="8" type="ORF">ROJ8625_00129</name>
</gene>